<keyword evidence="3" id="KW-0687">Ribonucleoprotein</keyword>
<organism evidence="5 6">
    <name type="scientific">Psophocarpus tetragonolobus</name>
    <name type="common">Winged bean</name>
    <name type="synonym">Dolichos tetragonolobus</name>
    <dbReference type="NCBI Taxonomy" id="3891"/>
    <lineage>
        <taxon>Eukaryota</taxon>
        <taxon>Viridiplantae</taxon>
        <taxon>Streptophyta</taxon>
        <taxon>Embryophyta</taxon>
        <taxon>Tracheophyta</taxon>
        <taxon>Spermatophyta</taxon>
        <taxon>Magnoliopsida</taxon>
        <taxon>eudicotyledons</taxon>
        <taxon>Gunneridae</taxon>
        <taxon>Pentapetalae</taxon>
        <taxon>rosids</taxon>
        <taxon>fabids</taxon>
        <taxon>Fabales</taxon>
        <taxon>Fabaceae</taxon>
        <taxon>Papilionoideae</taxon>
        <taxon>50 kb inversion clade</taxon>
        <taxon>NPAAA clade</taxon>
        <taxon>indigoferoid/millettioid clade</taxon>
        <taxon>Phaseoleae</taxon>
        <taxon>Psophocarpus</taxon>
    </lineage>
</organism>
<dbReference type="Gene3D" id="3.90.1180.10">
    <property type="entry name" value="Ribosomal protein L13"/>
    <property type="match status" value="1"/>
</dbReference>
<feature type="region of interest" description="Disordered" evidence="4">
    <location>
        <begin position="162"/>
        <end position="183"/>
    </location>
</feature>
<dbReference type="GO" id="GO:0017148">
    <property type="term" value="P:negative regulation of translation"/>
    <property type="evidence" value="ECO:0007669"/>
    <property type="project" value="TreeGrafter"/>
</dbReference>
<proteinExistence type="inferred from homology"/>
<evidence type="ECO:0008006" key="7">
    <source>
        <dbReference type="Google" id="ProtNLM"/>
    </source>
</evidence>
<evidence type="ECO:0000256" key="1">
    <source>
        <dbReference type="ARBA" id="ARBA00006227"/>
    </source>
</evidence>
<dbReference type="AlphaFoldDB" id="A0AAN9TFJ4"/>
<accession>A0AAN9TFJ4</accession>
<comment type="similarity">
    <text evidence="1">Belongs to the universal ribosomal protein uL13 family.</text>
</comment>
<keyword evidence="6" id="KW-1185">Reference proteome</keyword>
<evidence type="ECO:0000313" key="6">
    <source>
        <dbReference type="Proteomes" id="UP001386955"/>
    </source>
</evidence>
<evidence type="ECO:0000256" key="2">
    <source>
        <dbReference type="ARBA" id="ARBA00022980"/>
    </source>
</evidence>
<dbReference type="Proteomes" id="UP001386955">
    <property type="component" value="Unassembled WGS sequence"/>
</dbReference>
<dbReference type="GO" id="GO:0005762">
    <property type="term" value="C:mitochondrial large ribosomal subunit"/>
    <property type="evidence" value="ECO:0007669"/>
    <property type="project" value="TreeGrafter"/>
</dbReference>
<evidence type="ECO:0000256" key="3">
    <source>
        <dbReference type="ARBA" id="ARBA00023274"/>
    </source>
</evidence>
<feature type="compositionally biased region" description="Basic and acidic residues" evidence="4">
    <location>
        <begin position="162"/>
        <end position="177"/>
    </location>
</feature>
<dbReference type="Pfam" id="PF00572">
    <property type="entry name" value="Ribosomal_L13"/>
    <property type="match status" value="1"/>
</dbReference>
<dbReference type="SUPFAM" id="SSF52161">
    <property type="entry name" value="Ribosomal protein L13"/>
    <property type="match status" value="1"/>
</dbReference>
<dbReference type="InterPro" id="IPR036899">
    <property type="entry name" value="Ribosomal_uL13_sf"/>
</dbReference>
<dbReference type="InterPro" id="IPR005822">
    <property type="entry name" value="Ribosomal_uL13"/>
</dbReference>
<dbReference type="PANTHER" id="PTHR11545">
    <property type="entry name" value="RIBOSOMAL PROTEIN L13"/>
    <property type="match status" value="1"/>
</dbReference>
<dbReference type="GO" id="GO:0006412">
    <property type="term" value="P:translation"/>
    <property type="evidence" value="ECO:0007669"/>
    <property type="project" value="InterPro"/>
</dbReference>
<dbReference type="CDD" id="cd00392">
    <property type="entry name" value="Ribosomal_L13"/>
    <property type="match status" value="1"/>
</dbReference>
<reference evidence="5 6" key="1">
    <citation type="submission" date="2024-01" db="EMBL/GenBank/DDBJ databases">
        <title>The genomes of 5 underutilized Papilionoideae crops provide insights into root nodulation and disease resistanc.</title>
        <authorList>
            <person name="Jiang F."/>
        </authorList>
    </citation>
    <scope>NUCLEOTIDE SEQUENCE [LARGE SCALE GENOMIC DNA]</scope>
    <source>
        <strain evidence="5">DUOXIRENSHENG_FW03</strain>
        <tissue evidence="5">Leaves</tissue>
    </source>
</reference>
<protein>
    <recommendedName>
        <fullName evidence="7">50S ribosomal protein L13</fullName>
    </recommendedName>
</protein>
<dbReference type="GO" id="GO:0003729">
    <property type="term" value="F:mRNA binding"/>
    <property type="evidence" value="ECO:0007669"/>
    <property type="project" value="TreeGrafter"/>
</dbReference>
<name>A0AAN9TFJ4_PSOTE</name>
<sequence>MKMVTASNGNMKKAAAGIKRINLDGLGRRVFIQRVRSLGVGRLASHIVTAVQGKDMPTYTPNHDDGDMCIVLHAKDICVTEKTYRQGLLLAHRASALQDQMAKDPTEVIRKAVLRMLPRNKLRDLASTCIIVNGYRAGIENVREMRPRARCMKMQFCSTKMGEQKKADGMNKGKNEEALEEGA</sequence>
<evidence type="ECO:0000256" key="4">
    <source>
        <dbReference type="SAM" id="MobiDB-lite"/>
    </source>
</evidence>
<dbReference type="PANTHER" id="PTHR11545:SF2">
    <property type="entry name" value="LARGE RIBOSOMAL SUBUNIT PROTEIN UL13M"/>
    <property type="match status" value="1"/>
</dbReference>
<dbReference type="EMBL" id="JAYMYS010000001">
    <property type="protein sequence ID" value="KAK7412565.1"/>
    <property type="molecule type" value="Genomic_DNA"/>
</dbReference>
<keyword evidence="2" id="KW-0689">Ribosomal protein</keyword>
<comment type="caution">
    <text evidence="5">The sequence shown here is derived from an EMBL/GenBank/DDBJ whole genome shotgun (WGS) entry which is preliminary data.</text>
</comment>
<dbReference type="GO" id="GO:0003735">
    <property type="term" value="F:structural constituent of ribosome"/>
    <property type="evidence" value="ECO:0007669"/>
    <property type="project" value="InterPro"/>
</dbReference>
<evidence type="ECO:0000313" key="5">
    <source>
        <dbReference type="EMBL" id="KAK7412565.1"/>
    </source>
</evidence>
<gene>
    <name evidence="5" type="ORF">VNO78_04030</name>
</gene>